<accession>A0A7X8YGY8</accession>
<dbReference type="Pfam" id="PF00691">
    <property type="entry name" value="OmpA"/>
    <property type="match status" value="1"/>
</dbReference>
<feature type="domain" description="OmpA-like" evidence="6">
    <location>
        <begin position="162"/>
        <end position="279"/>
    </location>
</feature>
<comment type="subcellular location">
    <subcellularLocation>
        <location evidence="1">Cell outer membrane</location>
    </subcellularLocation>
</comment>
<dbReference type="Proteomes" id="UP000535589">
    <property type="component" value="Unassembled WGS sequence"/>
</dbReference>
<keyword evidence="3" id="KW-0998">Cell outer membrane</keyword>
<sequence>MGFHVVSKYIHLAIHRAFCGFHPCAYLLAGALLLSGCTYYPEEGQGGMAEHYYSTLSPVLPDQPLTPQQGMRFEWELLARQLDILVLEGAKLCFPASVYQARQLQDRIVRELYGGLEFDAANDIIIQRAALERLENQLDAVKGSGACLPNSANGDISASELAATIYELLNIDNQFAFNSPAVNPKYMGHLAEAAHLLRDLPQYRLHITGHADSIGTHAANQTLSLERAKQVRRYLLIFGVPATRISIAAVGATDPLFEGNEPQVRLVNRRVSIELIEQTSGNVPLESATSGAFTDNNTDHFRANALTVDSKTKQSNSASPSHRAPVYRDINAVLEERLKERR</sequence>
<dbReference type="PANTHER" id="PTHR30329:SF21">
    <property type="entry name" value="LIPOPROTEIN YIAD-RELATED"/>
    <property type="match status" value="1"/>
</dbReference>
<dbReference type="InterPro" id="IPR050330">
    <property type="entry name" value="Bact_OuterMem_StrucFunc"/>
</dbReference>
<gene>
    <name evidence="7" type="ORF">HGP28_08415</name>
</gene>
<feature type="compositionally biased region" description="Polar residues" evidence="5">
    <location>
        <begin position="307"/>
        <end position="320"/>
    </location>
</feature>
<feature type="region of interest" description="Disordered" evidence="5">
    <location>
        <begin position="306"/>
        <end position="326"/>
    </location>
</feature>
<dbReference type="PANTHER" id="PTHR30329">
    <property type="entry name" value="STATOR ELEMENT OF FLAGELLAR MOTOR COMPLEX"/>
    <property type="match status" value="1"/>
</dbReference>
<dbReference type="Gene3D" id="3.30.1330.60">
    <property type="entry name" value="OmpA-like domain"/>
    <property type="match status" value="1"/>
</dbReference>
<dbReference type="GO" id="GO:0009279">
    <property type="term" value="C:cell outer membrane"/>
    <property type="evidence" value="ECO:0007669"/>
    <property type="project" value="UniProtKB-SubCell"/>
</dbReference>
<evidence type="ECO:0000256" key="5">
    <source>
        <dbReference type="SAM" id="MobiDB-lite"/>
    </source>
</evidence>
<evidence type="ECO:0000313" key="7">
    <source>
        <dbReference type="EMBL" id="NLS12911.1"/>
    </source>
</evidence>
<dbReference type="EMBL" id="JABAIK010000007">
    <property type="protein sequence ID" value="NLS12911.1"/>
    <property type="molecule type" value="Genomic_DNA"/>
</dbReference>
<dbReference type="InterPro" id="IPR006664">
    <property type="entry name" value="OMP_bac"/>
</dbReference>
<evidence type="ECO:0000256" key="1">
    <source>
        <dbReference type="ARBA" id="ARBA00004442"/>
    </source>
</evidence>
<protein>
    <submittedName>
        <fullName evidence="7">OmpA family protein</fullName>
    </submittedName>
</protein>
<dbReference type="PRINTS" id="PR01021">
    <property type="entry name" value="OMPADOMAIN"/>
</dbReference>
<keyword evidence="8" id="KW-1185">Reference proteome</keyword>
<evidence type="ECO:0000313" key="8">
    <source>
        <dbReference type="Proteomes" id="UP000535589"/>
    </source>
</evidence>
<organism evidence="7 8">
    <name type="scientific">Vibrio agarilyticus</name>
    <dbReference type="NCBI Taxonomy" id="2726741"/>
    <lineage>
        <taxon>Bacteria</taxon>
        <taxon>Pseudomonadati</taxon>
        <taxon>Pseudomonadota</taxon>
        <taxon>Gammaproteobacteria</taxon>
        <taxon>Vibrionales</taxon>
        <taxon>Vibrionaceae</taxon>
        <taxon>Vibrio</taxon>
    </lineage>
</organism>
<keyword evidence="2 4" id="KW-0472">Membrane</keyword>
<evidence type="ECO:0000256" key="3">
    <source>
        <dbReference type="ARBA" id="ARBA00023237"/>
    </source>
</evidence>
<comment type="caution">
    <text evidence="7">The sequence shown here is derived from an EMBL/GenBank/DDBJ whole genome shotgun (WGS) entry which is preliminary data.</text>
</comment>
<dbReference type="PROSITE" id="PS51123">
    <property type="entry name" value="OMPA_2"/>
    <property type="match status" value="1"/>
</dbReference>
<evidence type="ECO:0000256" key="4">
    <source>
        <dbReference type="PROSITE-ProRule" id="PRU00473"/>
    </source>
</evidence>
<reference evidence="7 8" key="1">
    <citation type="submission" date="2020-04" db="EMBL/GenBank/DDBJ databases">
        <title>Vibrio sp. SM6, a novel species isolated from seawater.</title>
        <authorList>
            <person name="Wang X."/>
        </authorList>
    </citation>
    <scope>NUCLEOTIDE SEQUENCE [LARGE SCALE GENOMIC DNA]</scope>
    <source>
        <strain evidence="7 8">SM6</strain>
    </source>
</reference>
<dbReference type="InterPro" id="IPR006665">
    <property type="entry name" value="OmpA-like"/>
</dbReference>
<dbReference type="SUPFAM" id="SSF103088">
    <property type="entry name" value="OmpA-like"/>
    <property type="match status" value="1"/>
</dbReference>
<evidence type="ECO:0000256" key="2">
    <source>
        <dbReference type="ARBA" id="ARBA00023136"/>
    </source>
</evidence>
<evidence type="ECO:0000259" key="6">
    <source>
        <dbReference type="PROSITE" id="PS51123"/>
    </source>
</evidence>
<dbReference type="InterPro" id="IPR036737">
    <property type="entry name" value="OmpA-like_sf"/>
</dbReference>
<dbReference type="AlphaFoldDB" id="A0A7X8YGY8"/>
<dbReference type="CDD" id="cd07185">
    <property type="entry name" value="OmpA_C-like"/>
    <property type="match status" value="1"/>
</dbReference>
<name>A0A7X8YGY8_9VIBR</name>
<proteinExistence type="predicted"/>